<keyword evidence="5" id="KW-0805">Transcription regulation</keyword>
<protein>
    <submittedName>
        <fullName evidence="11">Protein indeterminate-domain 6</fullName>
    </submittedName>
</protein>
<evidence type="ECO:0000313" key="11">
    <source>
        <dbReference type="EMBL" id="KAE8736245.1"/>
    </source>
</evidence>
<accession>A0A6A3D389</accession>
<dbReference type="Gene3D" id="3.30.160.60">
    <property type="entry name" value="Classic Zinc Finger"/>
    <property type="match status" value="1"/>
</dbReference>
<keyword evidence="4" id="KW-0862">Zinc</keyword>
<feature type="region of interest" description="Disordered" evidence="7">
    <location>
        <begin position="497"/>
        <end position="516"/>
    </location>
</feature>
<evidence type="ECO:0000256" key="6">
    <source>
        <dbReference type="ARBA" id="ARBA00023163"/>
    </source>
</evidence>
<evidence type="ECO:0000256" key="2">
    <source>
        <dbReference type="ARBA" id="ARBA00022737"/>
    </source>
</evidence>
<evidence type="ECO:0000256" key="1">
    <source>
        <dbReference type="ARBA" id="ARBA00022723"/>
    </source>
</evidence>
<dbReference type="GO" id="GO:0008270">
    <property type="term" value="F:zinc ion binding"/>
    <property type="evidence" value="ECO:0007669"/>
    <property type="project" value="UniProtKB-KW"/>
</dbReference>
<keyword evidence="1" id="KW-0479">Metal-binding</keyword>
<sequence>MAAAPSSSGPFFGVREENQNQIMKQPHSSSSTGPRVDPWSPPPKKKRNQPGTPSKSRCGGGGTISKDFNGDKQKTNKEVKKKVYLCPEPTCVHHDPSRALGDLTGIKKHYSRKHGEKKWKCEKCEKRYAVQSDWKAHSKTCGTREYRCDCGTLFSRRDSFITHRAFCDALAQETARHPTPLNSIGSQLYGSRILSLIIFFRRPWVLRPRRFELNNNNTAIDGYFTRFCHTRIEPDFNQELLGNNKSFHELMQFQENNSDNTSTSPSAAGLFNLGFLSNGGNNGGADYNLTSSGLLISDNFNNDNGGNGGGTNEPSNLFSKSLMSDQITSNIPSLFSSSIQNNSMVPQMSATALLQKAAQMGSSSSISNNNDNSLLRSFVTSSSTGTKTSNFNSIFGETTAGNHLHELMNSIASGNSPIFGSSSGVNTFNTYANRTSMEHEKTPPPPPQQQSLNVSGGGSDRLTRDFLGVGQTVRSMTGGATQQQQGIGLSSLSSERNTNITAPTSHHSFRGRGNFQ</sequence>
<evidence type="ECO:0000256" key="7">
    <source>
        <dbReference type="SAM" id="MobiDB-lite"/>
    </source>
</evidence>
<keyword evidence="2" id="KW-0677">Repeat</keyword>
<evidence type="ECO:0000259" key="9">
    <source>
        <dbReference type="Pfam" id="PF22995"/>
    </source>
</evidence>
<feature type="compositionally biased region" description="Polar residues" evidence="7">
    <location>
        <begin position="19"/>
        <end position="33"/>
    </location>
</feature>
<dbReference type="GO" id="GO:0005634">
    <property type="term" value="C:nucleus"/>
    <property type="evidence" value="ECO:0007669"/>
    <property type="project" value="TreeGrafter"/>
</dbReference>
<dbReference type="Pfam" id="PF22992">
    <property type="entry name" value="C2CH-4th_BIRD-IDD"/>
    <property type="match status" value="1"/>
</dbReference>
<dbReference type="InterPro" id="IPR055186">
    <property type="entry name" value="C2H2-2nd_BIRD-IDD"/>
</dbReference>
<feature type="compositionally biased region" description="Polar residues" evidence="7">
    <location>
        <begin position="497"/>
        <end position="506"/>
    </location>
</feature>
<gene>
    <name evidence="11" type="ORF">F3Y22_tig00000072pilonHSYRG00002</name>
</gene>
<evidence type="ECO:0000256" key="4">
    <source>
        <dbReference type="ARBA" id="ARBA00022833"/>
    </source>
</evidence>
<dbReference type="Pfam" id="PF22995">
    <property type="entry name" value="C2CH-3rd_BIRD-IDD"/>
    <property type="match status" value="1"/>
</dbReference>
<evidence type="ECO:0000256" key="3">
    <source>
        <dbReference type="ARBA" id="ARBA00022771"/>
    </source>
</evidence>
<feature type="domain" description="BIRD-IDD transcription factor third C2HC zinc finger" evidence="9">
    <location>
        <begin position="118"/>
        <end position="142"/>
    </location>
</feature>
<dbReference type="InterPro" id="IPR055187">
    <property type="entry name" value="C2CH-3rd_BIRD-IDD"/>
</dbReference>
<feature type="domain" description="BIRD-IDD transcription factor fourth C2HC zinc finger" evidence="8">
    <location>
        <begin position="145"/>
        <end position="182"/>
    </location>
</feature>
<keyword evidence="3" id="KW-0863">Zinc-finger</keyword>
<dbReference type="PANTHER" id="PTHR10593:SF214">
    <property type="entry name" value="PROTEIN INDETERMINATE-DOMAIN 5, CHLOROPLASTIC"/>
    <property type="match status" value="1"/>
</dbReference>
<evidence type="ECO:0000259" key="8">
    <source>
        <dbReference type="Pfam" id="PF22992"/>
    </source>
</evidence>
<feature type="domain" description="BIRD-IDD transcription factor second C2H2 zinc finger" evidence="10">
    <location>
        <begin position="80"/>
        <end position="114"/>
    </location>
</feature>
<dbReference type="EMBL" id="VEPZ02000008">
    <property type="protein sequence ID" value="KAE8736245.1"/>
    <property type="molecule type" value="Genomic_DNA"/>
</dbReference>
<dbReference type="FunFam" id="3.30.160.60:FF:000131">
    <property type="entry name" value="protein indeterminate-domain 5, chloroplastic-like"/>
    <property type="match status" value="1"/>
</dbReference>
<name>A0A6A3D389_HIBSY</name>
<dbReference type="Proteomes" id="UP000436088">
    <property type="component" value="Unassembled WGS sequence"/>
</dbReference>
<dbReference type="InterPro" id="IPR031140">
    <property type="entry name" value="IDD1-16"/>
</dbReference>
<organism evidence="11 12">
    <name type="scientific">Hibiscus syriacus</name>
    <name type="common">Rose of Sharon</name>
    <dbReference type="NCBI Taxonomy" id="106335"/>
    <lineage>
        <taxon>Eukaryota</taxon>
        <taxon>Viridiplantae</taxon>
        <taxon>Streptophyta</taxon>
        <taxon>Embryophyta</taxon>
        <taxon>Tracheophyta</taxon>
        <taxon>Spermatophyta</taxon>
        <taxon>Magnoliopsida</taxon>
        <taxon>eudicotyledons</taxon>
        <taxon>Gunneridae</taxon>
        <taxon>Pentapetalae</taxon>
        <taxon>rosids</taxon>
        <taxon>malvids</taxon>
        <taxon>Malvales</taxon>
        <taxon>Malvaceae</taxon>
        <taxon>Malvoideae</taxon>
        <taxon>Hibiscus</taxon>
    </lineage>
</organism>
<dbReference type="GO" id="GO:0003700">
    <property type="term" value="F:DNA-binding transcription factor activity"/>
    <property type="evidence" value="ECO:0007669"/>
    <property type="project" value="TreeGrafter"/>
</dbReference>
<comment type="caution">
    <text evidence="11">The sequence shown here is derived from an EMBL/GenBank/DDBJ whole genome shotgun (WGS) entry which is preliminary data.</text>
</comment>
<feature type="region of interest" description="Disordered" evidence="7">
    <location>
        <begin position="1"/>
        <end position="74"/>
    </location>
</feature>
<keyword evidence="12" id="KW-1185">Reference proteome</keyword>
<reference evidence="11" key="1">
    <citation type="submission" date="2019-09" db="EMBL/GenBank/DDBJ databases">
        <title>Draft genome information of white flower Hibiscus syriacus.</title>
        <authorList>
            <person name="Kim Y.-M."/>
        </authorList>
    </citation>
    <scope>NUCLEOTIDE SEQUENCE [LARGE SCALE GENOMIC DNA]</scope>
    <source>
        <strain evidence="11">YM2019G1</strain>
    </source>
</reference>
<evidence type="ECO:0000313" key="12">
    <source>
        <dbReference type="Proteomes" id="UP000436088"/>
    </source>
</evidence>
<evidence type="ECO:0000256" key="5">
    <source>
        <dbReference type="ARBA" id="ARBA00023015"/>
    </source>
</evidence>
<feature type="region of interest" description="Disordered" evidence="7">
    <location>
        <begin position="435"/>
        <end position="464"/>
    </location>
</feature>
<proteinExistence type="predicted"/>
<dbReference type="Pfam" id="PF22996">
    <property type="entry name" value="C2H2-2nd_BIRD-IDD"/>
    <property type="match status" value="1"/>
</dbReference>
<keyword evidence="6" id="KW-0804">Transcription</keyword>
<evidence type="ECO:0000259" key="10">
    <source>
        <dbReference type="Pfam" id="PF22996"/>
    </source>
</evidence>
<dbReference type="AlphaFoldDB" id="A0A6A3D389"/>
<dbReference type="PANTHER" id="PTHR10593">
    <property type="entry name" value="SERINE/THREONINE-PROTEIN KINASE RIO"/>
    <property type="match status" value="1"/>
</dbReference>
<dbReference type="InterPro" id="IPR055185">
    <property type="entry name" value="C2CH-4th_BIRD-IDD"/>
</dbReference>